<sequence>MCETKEKGSSRKSYGHTNVLVDMMQNYPGFMDYIAYQYPLEGERIELLEQILTALAVGRKLEAEQMIYHYGSMIHGRDLIARQVFLWLLGMAEYSRRECIAEERR</sequence>
<protein>
    <submittedName>
        <fullName evidence="1">Uncharacterized protein</fullName>
    </submittedName>
</protein>
<dbReference type="RefSeq" id="WP_014078611.1">
    <property type="nucleotide sequence ID" value="NZ_CAKMUY010000006.1"/>
</dbReference>
<evidence type="ECO:0000313" key="1">
    <source>
        <dbReference type="EMBL" id="RGS41067.1"/>
    </source>
</evidence>
<organism evidence="1 2">
    <name type="scientific">Roseburia hominis</name>
    <dbReference type="NCBI Taxonomy" id="301301"/>
    <lineage>
        <taxon>Bacteria</taxon>
        <taxon>Bacillati</taxon>
        <taxon>Bacillota</taxon>
        <taxon>Clostridia</taxon>
        <taxon>Lachnospirales</taxon>
        <taxon>Lachnospiraceae</taxon>
        <taxon>Roseburia</taxon>
    </lineage>
</organism>
<dbReference type="GeneID" id="93722304"/>
<reference evidence="1 2" key="1">
    <citation type="submission" date="2018-08" db="EMBL/GenBank/DDBJ databases">
        <title>A genome reference for cultivated species of the human gut microbiota.</title>
        <authorList>
            <person name="Zou Y."/>
            <person name="Xue W."/>
            <person name="Luo G."/>
        </authorList>
    </citation>
    <scope>NUCLEOTIDE SEQUENCE [LARGE SCALE GENOMIC DNA]</scope>
    <source>
        <strain evidence="1 2">AF22-12AC</strain>
    </source>
</reference>
<gene>
    <name evidence="1" type="ORF">DWX93_07655</name>
</gene>
<evidence type="ECO:0000313" key="2">
    <source>
        <dbReference type="Proteomes" id="UP000266172"/>
    </source>
</evidence>
<dbReference type="AlphaFoldDB" id="A0A395VBB2"/>
<proteinExistence type="predicted"/>
<name>A0A395VBB2_9FIRM</name>
<dbReference type="EMBL" id="QRVL01000004">
    <property type="protein sequence ID" value="RGS41067.1"/>
    <property type="molecule type" value="Genomic_DNA"/>
</dbReference>
<accession>A0A395VBB2</accession>
<dbReference type="Proteomes" id="UP000266172">
    <property type="component" value="Unassembled WGS sequence"/>
</dbReference>
<comment type="caution">
    <text evidence="1">The sequence shown here is derived from an EMBL/GenBank/DDBJ whole genome shotgun (WGS) entry which is preliminary data.</text>
</comment>